<proteinExistence type="predicted"/>
<dbReference type="PANTHER" id="PTHR43547:SF2">
    <property type="entry name" value="HYBRID SIGNAL TRANSDUCTION HISTIDINE KINASE C"/>
    <property type="match status" value="1"/>
</dbReference>
<dbReference type="CDD" id="cd00146">
    <property type="entry name" value="PKD"/>
    <property type="match status" value="1"/>
</dbReference>
<name>A0ABW3KAS6_9BACT</name>
<dbReference type="InterPro" id="IPR015943">
    <property type="entry name" value="WD40/YVTN_repeat-like_dom_sf"/>
</dbReference>
<dbReference type="InterPro" id="IPR011110">
    <property type="entry name" value="Reg_prop"/>
</dbReference>
<evidence type="ECO:0000313" key="7">
    <source>
        <dbReference type="Proteomes" id="UP001597112"/>
    </source>
</evidence>
<dbReference type="SUPFAM" id="SSF55874">
    <property type="entry name" value="ATPase domain of HSP90 chaperone/DNA topoisomerase II/histidine kinase"/>
    <property type="match status" value="1"/>
</dbReference>
<keyword evidence="3" id="KW-0597">Phosphoprotein</keyword>
<dbReference type="InterPro" id="IPR003594">
    <property type="entry name" value="HATPase_dom"/>
</dbReference>
<feature type="coiled-coil region" evidence="4">
    <location>
        <begin position="1034"/>
        <end position="1061"/>
    </location>
</feature>
<accession>A0ABW3KAS6</accession>
<evidence type="ECO:0000256" key="1">
    <source>
        <dbReference type="ARBA" id="ARBA00000085"/>
    </source>
</evidence>
<reference evidence="7" key="1">
    <citation type="journal article" date="2019" name="Int. J. Syst. Evol. Microbiol.">
        <title>The Global Catalogue of Microorganisms (GCM) 10K type strain sequencing project: providing services to taxonomists for standard genome sequencing and annotation.</title>
        <authorList>
            <consortium name="The Broad Institute Genomics Platform"/>
            <consortium name="The Broad Institute Genome Sequencing Center for Infectious Disease"/>
            <person name="Wu L."/>
            <person name="Ma J."/>
        </authorList>
    </citation>
    <scope>NUCLEOTIDE SEQUENCE [LARGE SCALE GENOMIC DNA]</scope>
    <source>
        <strain evidence="7">CCUG 58938</strain>
    </source>
</reference>
<dbReference type="InterPro" id="IPR036890">
    <property type="entry name" value="HATPase_C_sf"/>
</dbReference>
<dbReference type="PROSITE" id="PS50109">
    <property type="entry name" value="HIS_KIN"/>
    <property type="match status" value="1"/>
</dbReference>
<gene>
    <name evidence="6" type="ORF">ACFQ21_22370</name>
</gene>
<dbReference type="SUPFAM" id="SSF63829">
    <property type="entry name" value="Calcium-dependent phosphotriesterase"/>
    <property type="match status" value="3"/>
</dbReference>
<dbReference type="InterPro" id="IPR005467">
    <property type="entry name" value="His_kinase_dom"/>
</dbReference>
<dbReference type="EMBL" id="JBHTKA010000008">
    <property type="protein sequence ID" value="MFD1002087.1"/>
    <property type="molecule type" value="Genomic_DNA"/>
</dbReference>
<evidence type="ECO:0000256" key="3">
    <source>
        <dbReference type="ARBA" id="ARBA00022553"/>
    </source>
</evidence>
<dbReference type="Pfam" id="PF07495">
    <property type="entry name" value="Y_Y_Y"/>
    <property type="match status" value="1"/>
</dbReference>
<dbReference type="EC" id="2.7.13.3" evidence="2"/>
<dbReference type="RefSeq" id="WP_377582858.1">
    <property type="nucleotide sequence ID" value="NZ_JBHTKA010000008.1"/>
</dbReference>
<dbReference type="InterPro" id="IPR004358">
    <property type="entry name" value="Sig_transdc_His_kin-like_C"/>
</dbReference>
<keyword evidence="7" id="KW-1185">Reference proteome</keyword>
<dbReference type="Proteomes" id="UP001597112">
    <property type="component" value="Unassembled WGS sequence"/>
</dbReference>
<evidence type="ECO:0000256" key="4">
    <source>
        <dbReference type="SAM" id="Coils"/>
    </source>
</evidence>
<dbReference type="PRINTS" id="PR00344">
    <property type="entry name" value="BCTRLSENSOR"/>
</dbReference>
<dbReference type="Gene3D" id="2.60.40.10">
    <property type="entry name" value="Immunoglobulins"/>
    <property type="match status" value="1"/>
</dbReference>
<dbReference type="Pfam" id="PF07494">
    <property type="entry name" value="Reg_prop"/>
    <property type="match status" value="9"/>
</dbReference>
<dbReference type="SMART" id="SM00387">
    <property type="entry name" value="HATPase_c"/>
    <property type="match status" value="1"/>
</dbReference>
<evidence type="ECO:0000313" key="6">
    <source>
        <dbReference type="EMBL" id="MFD1002087.1"/>
    </source>
</evidence>
<evidence type="ECO:0000259" key="5">
    <source>
        <dbReference type="PROSITE" id="PS50109"/>
    </source>
</evidence>
<comment type="catalytic activity">
    <reaction evidence="1">
        <text>ATP + protein L-histidine = ADP + protein N-phospho-L-histidine.</text>
        <dbReference type="EC" id="2.7.13.3"/>
    </reaction>
</comment>
<evidence type="ECO:0000256" key="2">
    <source>
        <dbReference type="ARBA" id="ARBA00012438"/>
    </source>
</evidence>
<protein>
    <recommendedName>
        <fullName evidence="2">histidine kinase</fullName>
        <ecNumber evidence="2">2.7.13.3</ecNumber>
    </recommendedName>
</protein>
<feature type="coiled-coil region" evidence="4">
    <location>
        <begin position="870"/>
        <end position="957"/>
    </location>
</feature>
<dbReference type="InterPro" id="IPR013783">
    <property type="entry name" value="Ig-like_fold"/>
</dbReference>
<keyword evidence="4" id="KW-0175">Coiled coil</keyword>
<dbReference type="Gene3D" id="1.10.287.130">
    <property type="match status" value="1"/>
</dbReference>
<comment type="caution">
    <text evidence="6">The sequence shown here is derived from an EMBL/GenBank/DDBJ whole genome shotgun (WGS) entry which is preliminary data.</text>
</comment>
<organism evidence="6 7">
    <name type="scientific">Ohtaekwangia kribbensis</name>
    <dbReference type="NCBI Taxonomy" id="688913"/>
    <lineage>
        <taxon>Bacteria</taxon>
        <taxon>Pseudomonadati</taxon>
        <taxon>Bacteroidota</taxon>
        <taxon>Cytophagia</taxon>
        <taxon>Cytophagales</taxon>
        <taxon>Fulvivirgaceae</taxon>
        <taxon>Ohtaekwangia</taxon>
    </lineage>
</organism>
<dbReference type="InterPro" id="IPR036097">
    <property type="entry name" value="HisK_dim/P_sf"/>
</dbReference>
<dbReference type="Gene3D" id="2.130.10.10">
    <property type="entry name" value="YVTN repeat-like/Quinoprotein amine dehydrogenase"/>
    <property type="match status" value="2"/>
</dbReference>
<sequence>MIVLRLKLRKFFHSTRWINVLLSVSVLLWILSFTTTVAQLELRNKVVKYTTHKGLPLKVINSITQDKQGFMWFAADDGLARFDGYTFRVFKNDPNDPHSLSHNYIFCIFSDSKGRVWTSSREGLNLFDSLTERFIHYQHDPQNTNSLVGDDVSNITESIAGALWVSSWQAGFTYFDASQNKFIQYSQRNLPGLSSQKVVCIYEDADNLLWVGSLSGGLDVFQVKNGIISKKVEHLSGKEIPAMHNVRCIKADHAGNMWIGTNDGLVFFNKKQKTFQLLDENTSGLKGSVVRTLCEDSNHNLWIGVEDHGLFKISLSDIDKAVTPDINIETVAGKDEYSIYRLSIHSIFEDRDKNIWLGTNGDGVQMISSIQEKFMRIEVKTSEPARVYWRFWGMCTDEEGNLWLGSDGNGIYKYTQQGKLLRHYHTDGKKGSLTDNAILYAYRDHDNVLWFGTYSGGLFRYNKSPDTFTNYKHDPADPESLGINDVRLIFEDSKHNLWIGTNWGGLNLLDRATGKFTRYTIKNSTISSGDIRAIIEDNNGGLWIGCSKGGVNYFDRDKKTFRQYFADAGSNNDISGNMIYALLFDKSGKLWIGTEGAGLLTYDSTQKKLEWINEKNGFNGSSVFAMQQDNDGNIWLSTNAGISKWDVHEKVFRNYDSSDGLQSGQFNSCSFLYDRKTNLMGFAGTEGVTLFYPDHIRPNLKKPDVVITGFQLFNKDVLIDSTNNEDAILRQAINHTPEITLQYNESVFTLEFAALSYTLPEKNKYAYKMEGFDNDWSYIGSGRSATYTNLDPGTYTFRVKASNSDGIWNEEGTSLVIRIIPPWWKTWWFRTVSVLALIGLAWGYSRLRIQAINEQKKLLEFSVREKTKQLQLVNEELMLREEEIKAQNEDLSVQNEELFSRQEEIATQRDLLTEQNQRLEDAWKTIETQNREILLHNKTLDQEVKERTQKLVEYNQQLEQFAFITAHNLRAPVARILGLGQVLDMSKDNLDEERLIVSKLVATTVELDKVVKDVSTILEIRKSNTPIIKKIDLTEELNIIKANLESEIAETNTEIKEDFSKANVIYTAKPYLDSILINLIHNAIKYRDLNRKPSIHVKTEVEDGYVCLLISDNGLGIDLAQHQNNIFNLYKRFHSHVEGKGMGLYLVKTQVTALGGKIEVESKVNVGTTFKVFLRNVEEKNEKVQNEIVS</sequence>
<dbReference type="Gene3D" id="3.30.565.10">
    <property type="entry name" value="Histidine kinase-like ATPase, C-terminal domain"/>
    <property type="match status" value="1"/>
</dbReference>
<dbReference type="InterPro" id="IPR011123">
    <property type="entry name" value="Y_Y_Y"/>
</dbReference>
<dbReference type="Pfam" id="PF02518">
    <property type="entry name" value="HATPase_c"/>
    <property type="match status" value="1"/>
</dbReference>
<dbReference type="PANTHER" id="PTHR43547">
    <property type="entry name" value="TWO-COMPONENT HISTIDINE KINASE"/>
    <property type="match status" value="1"/>
</dbReference>
<dbReference type="SUPFAM" id="SSF47384">
    <property type="entry name" value="Homodimeric domain of signal transducing histidine kinase"/>
    <property type="match status" value="1"/>
</dbReference>
<feature type="domain" description="Histidine kinase" evidence="5">
    <location>
        <begin position="964"/>
        <end position="1178"/>
    </location>
</feature>
<dbReference type="CDD" id="cd00075">
    <property type="entry name" value="HATPase"/>
    <property type="match status" value="1"/>
</dbReference>